<dbReference type="EMBL" id="UINC01001641">
    <property type="protein sequence ID" value="SUZ85577.1"/>
    <property type="molecule type" value="Genomic_DNA"/>
</dbReference>
<sequence>MSPTSVGGVVASAVRDLFPVLDPA</sequence>
<evidence type="ECO:0000313" key="1">
    <source>
        <dbReference type="EMBL" id="SUZ85577.1"/>
    </source>
</evidence>
<protein>
    <submittedName>
        <fullName evidence="1">Uncharacterized protein</fullName>
    </submittedName>
</protein>
<name>A0A381R6T1_9ZZZZ</name>
<dbReference type="AlphaFoldDB" id="A0A381R6T1"/>
<accession>A0A381R6T1</accession>
<reference evidence="1" key="1">
    <citation type="submission" date="2018-05" db="EMBL/GenBank/DDBJ databases">
        <authorList>
            <person name="Lanie J.A."/>
            <person name="Ng W.-L."/>
            <person name="Kazmierczak K.M."/>
            <person name="Andrzejewski T.M."/>
            <person name="Davidsen T.M."/>
            <person name="Wayne K.J."/>
            <person name="Tettelin H."/>
            <person name="Glass J.I."/>
            <person name="Rusch D."/>
            <person name="Podicherti R."/>
            <person name="Tsui H.-C.T."/>
            <person name="Winkler M.E."/>
        </authorList>
    </citation>
    <scope>NUCLEOTIDE SEQUENCE</scope>
</reference>
<proteinExistence type="predicted"/>
<gene>
    <name evidence="1" type="ORF">METZ01_LOCUS38431</name>
</gene>
<organism evidence="1">
    <name type="scientific">marine metagenome</name>
    <dbReference type="NCBI Taxonomy" id="408172"/>
    <lineage>
        <taxon>unclassified sequences</taxon>
        <taxon>metagenomes</taxon>
        <taxon>ecological metagenomes</taxon>
    </lineage>
</organism>